<evidence type="ECO:0000256" key="2">
    <source>
        <dbReference type="SAM" id="MobiDB-lite"/>
    </source>
</evidence>
<dbReference type="SMART" id="SM00490">
    <property type="entry name" value="HELICc"/>
    <property type="match status" value="1"/>
</dbReference>
<dbReference type="SMART" id="SM00487">
    <property type="entry name" value="DEXDc"/>
    <property type="match status" value="1"/>
</dbReference>
<dbReference type="PROSITE" id="PS51194">
    <property type="entry name" value="HELICASE_CTER"/>
    <property type="match status" value="1"/>
</dbReference>
<evidence type="ECO:0000259" key="4">
    <source>
        <dbReference type="PROSITE" id="PS51194"/>
    </source>
</evidence>
<feature type="region of interest" description="Disordered" evidence="2">
    <location>
        <begin position="813"/>
        <end position="856"/>
    </location>
</feature>
<evidence type="ECO:0000256" key="1">
    <source>
        <dbReference type="ARBA" id="ARBA00022801"/>
    </source>
</evidence>
<comment type="caution">
    <text evidence="5">The sequence shown here is derived from an EMBL/GenBank/DDBJ whole genome shotgun (WGS) entry which is preliminary data.</text>
</comment>
<dbReference type="InterPro" id="IPR001650">
    <property type="entry name" value="Helicase_C-like"/>
</dbReference>
<dbReference type="Gene3D" id="3.40.50.10810">
    <property type="entry name" value="Tandem AAA-ATPase domain"/>
    <property type="match status" value="1"/>
</dbReference>
<dbReference type="GO" id="GO:0016787">
    <property type="term" value="F:hydrolase activity"/>
    <property type="evidence" value="ECO:0007669"/>
    <property type="project" value="UniProtKB-KW"/>
</dbReference>
<gene>
    <name evidence="5" type="ORF">SLEP1_g29803</name>
</gene>
<feature type="domain" description="Helicase ATP-binding" evidence="3">
    <location>
        <begin position="331"/>
        <end position="497"/>
    </location>
</feature>
<feature type="compositionally biased region" description="Basic and acidic residues" evidence="2">
    <location>
        <begin position="824"/>
        <end position="840"/>
    </location>
</feature>
<dbReference type="SUPFAM" id="SSF52540">
    <property type="entry name" value="P-loop containing nucleoside triphosphate hydrolases"/>
    <property type="match status" value="2"/>
</dbReference>
<dbReference type="Pfam" id="PF00271">
    <property type="entry name" value="Helicase_C"/>
    <property type="match status" value="1"/>
</dbReference>
<dbReference type="FunFam" id="3.40.50.300:FF:000755">
    <property type="entry name" value="Probable ATP-dependent DNA helicase CHR12"/>
    <property type="match status" value="1"/>
</dbReference>
<reference evidence="5 6" key="1">
    <citation type="journal article" date="2021" name="Commun. Biol.">
        <title>The genome of Shorea leprosula (Dipterocarpaceae) highlights the ecological relevance of drought in aseasonal tropical rainforests.</title>
        <authorList>
            <person name="Ng K.K.S."/>
            <person name="Kobayashi M.J."/>
            <person name="Fawcett J.A."/>
            <person name="Hatakeyama M."/>
            <person name="Paape T."/>
            <person name="Ng C.H."/>
            <person name="Ang C.C."/>
            <person name="Tnah L.H."/>
            <person name="Lee C.T."/>
            <person name="Nishiyama T."/>
            <person name="Sese J."/>
            <person name="O'Brien M.J."/>
            <person name="Copetti D."/>
            <person name="Mohd Noor M.I."/>
            <person name="Ong R.C."/>
            <person name="Putra M."/>
            <person name="Sireger I.Z."/>
            <person name="Indrioko S."/>
            <person name="Kosugi Y."/>
            <person name="Izuno A."/>
            <person name="Isagi Y."/>
            <person name="Lee S.L."/>
            <person name="Shimizu K.K."/>
        </authorList>
    </citation>
    <scope>NUCLEOTIDE SEQUENCE [LARGE SCALE GENOMIC DNA]</scope>
    <source>
        <strain evidence="5">214</strain>
    </source>
</reference>
<dbReference type="EMBL" id="BPVZ01000053">
    <property type="protein sequence ID" value="GKV19562.1"/>
    <property type="molecule type" value="Genomic_DNA"/>
</dbReference>
<dbReference type="PANTHER" id="PTHR10799">
    <property type="entry name" value="SNF2/RAD54 HELICASE FAMILY"/>
    <property type="match status" value="1"/>
</dbReference>
<protein>
    <recommendedName>
        <fullName evidence="7">ATP-dependent DNA helicase CHR12</fullName>
    </recommendedName>
</protein>
<name>A0AAV5K6B5_9ROSI</name>
<dbReference type="InterPro" id="IPR038718">
    <property type="entry name" value="SNF2-like_sf"/>
</dbReference>
<dbReference type="AlphaFoldDB" id="A0AAV5K6B5"/>
<proteinExistence type="predicted"/>
<dbReference type="GO" id="GO:0005524">
    <property type="term" value="F:ATP binding"/>
    <property type="evidence" value="ECO:0007669"/>
    <property type="project" value="InterPro"/>
</dbReference>
<keyword evidence="1" id="KW-0378">Hydrolase</keyword>
<organism evidence="5 6">
    <name type="scientific">Rubroshorea leprosula</name>
    <dbReference type="NCBI Taxonomy" id="152421"/>
    <lineage>
        <taxon>Eukaryota</taxon>
        <taxon>Viridiplantae</taxon>
        <taxon>Streptophyta</taxon>
        <taxon>Embryophyta</taxon>
        <taxon>Tracheophyta</taxon>
        <taxon>Spermatophyta</taxon>
        <taxon>Magnoliopsida</taxon>
        <taxon>eudicotyledons</taxon>
        <taxon>Gunneridae</taxon>
        <taxon>Pentapetalae</taxon>
        <taxon>rosids</taxon>
        <taxon>malvids</taxon>
        <taxon>Malvales</taxon>
        <taxon>Dipterocarpaceae</taxon>
        <taxon>Rubroshorea</taxon>
    </lineage>
</organism>
<dbReference type="InterPro" id="IPR000330">
    <property type="entry name" value="SNF2_N"/>
</dbReference>
<keyword evidence="6" id="KW-1185">Reference proteome</keyword>
<evidence type="ECO:0000313" key="5">
    <source>
        <dbReference type="EMBL" id="GKV19562.1"/>
    </source>
</evidence>
<dbReference type="PROSITE" id="PS51192">
    <property type="entry name" value="HELICASE_ATP_BIND_1"/>
    <property type="match status" value="1"/>
</dbReference>
<dbReference type="CDD" id="cd18793">
    <property type="entry name" value="SF2_C_SNF"/>
    <property type="match status" value="1"/>
</dbReference>
<dbReference type="InterPro" id="IPR027417">
    <property type="entry name" value="P-loop_NTPase"/>
</dbReference>
<evidence type="ECO:0000259" key="3">
    <source>
        <dbReference type="PROSITE" id="PS51192"/>
    </source>
</evidence>
<accession>A0AAV5K6B5</accession>
<evidence type="ECO:0000313" key="6">
    <source>
        <dbReference type="Proteomes" id="UP001054252"/>
    </source>
</evidence>
<feature type="domain" description="Helicase C-terminal" evidence="4">
    <location>
        <begin position="582"/>
        <end position="749"/>
    </location>
</feature>
<dbReference type="Gene3D" id="3.40.50.300">
    <property type="entry name" value="P-loop containing nucleotide triphosphate hydrolases"/>
    <property type="match status" value="1"/>
</dbReference>
<dbReference type="Proteomes" id="UP001054252">
    <property type="component" value="Unassembled WGS sequence"/>
</dbReference>
<dbReference type="InterPro" id="IPR049730">
    <property type="entry name" value="SNF2/RAD54-like_C"/>
</dbReference>
<sequence length="919" mass="106350">MKGDLLSEFENALSTQWPKCMSGSRLVESKENRYQSHIQHRLHELKELPSNRGEDLQTMCLLELYSLKLEELQSKVRSDVSSEYWLHINCAYPERQLFDWDMARLPFPSYGNFIPFTPEVDDQAREKRDYERLSWLREEEKNQIVTSKKKFFLELVNAFRDFQLQIQASQKRQKQRNDGVQAWHGRQRQRATRAEKLRFQALKADDQEAYMRLVKESKNERLTMLLEETNKLLINLGAAVQRQKGAKHPDGIEDLKDLEADSHEVDGSKYDTPLDSLLEADIGDDSGDLLEGQRQYNSAIQAIQEKVTEQPSMLQGGELRSYQLEGLQWMVSLFNNNLNGVLADEMGLGKTIQTISLIAYLMENKGVTRPHLIVAPKAVLPNWINEFSTWAPSIQAVLYDGRVDERKALREELSRDGKFNVLISHYDLITRDKFFLKKFHWFYMIVDEGHRLKNHKCSLAQTLVSSYQIQRRLVLTGTPIQNSLQELWPFILRRKKDEVEKFLPSRSQVVLKCDLSAWQKAYYQQVTESGRVGLDSGTGRSKSLQNLTMQLRKCCNHPYLFMDKYNWWQKEEIVRASGKFELLDRLQPKLRRTGHRVLLFSQMTSLLDILEIYLRLNDFTYLRLDGSTNTEQRGTLLKNFNAPDSPYFMFLLSTHTGGLGLNLQTADTVIIFDSDWSPQMDQQAEDRAHRIGQKKEVRVFVLVSVGSTEEVILERAKQKMRIDAKVIQAGLFNTTSTAQDRKEMLEEIMCRGTSSIGKVVPSEREINGLAARTDEEFWMFEQMDEERKVKENYRPRLMEEHEWMKAVENGEDMAKLSSKRKKRDPLASEDNEKKLSEQRNESVPAAGEGASEDTFASAQGDLSLTGESLINHPRDSFLMWVCLRNPPNIRVWRSLRIEVSKEAPDSEAQNSNGRGNGLM</sequence>
<dbReference type="Pfam" id="PF00176">
    <property type="entry name" value="SNF2-rel_dom"/>
    <property type="match status" value="1"/>
</dbReference>
<dbReference type="InterPro" id="IPR014001">
    <property type="entry name" value="Helicase_ATP-bd"/>
</dbReference>
<evidence type="ECO:0008006" key="7">
    <source>
        <dbReference type="Google" id="ProtNLM"/>
    </source>
</evidence>